<feature type="non-terminal residue" evidence="2">
    <location>
        <position position="53"/>
    </location>
</feature>
<keyword evidence="3" id="KW-1185">Reference proteome</keyword>
<sequence length="53" mass="5757">MSSSQEVKNQDTKKATVKIEPTDSNVAPTDTAGSAVSISSKRKRTCEEQKDED</sequence>
<reference evidence="2 3" key="1">
    <citation type="submission" date="2014-09" db="EMBL/GenBank/DDBJ databases">
        <authorList>
            <person name="Ellenberger Sabrina"/>
        </authorList>
    </citation>
    <scope>NUCLEOTIDE SEQUENCE [LARGE SCALE GENOMIC DNA]</scope>
    <source>
        <strain evidence="2 3">CBS 412.66</strain>
    </source>
</reference>
<evidence type="ECO:0000313" key="2">
    <source>
        <dbReference type="EMBL" id="CEP12421.1"/>
    </source>
</evidence>
<name>A0A0B7N2B5_9FUNG</name>
<accession>A0A0B7N2B5</accession>
<feature type="region of interest" description="Disordered" evidence="1">
    <location>
        <begin position="1"/>
        <end position="53"/>
    </location>
</feature>
<evidence type="ECO:0000313" key="3">
    <source>
        <dbReference type="Proteomes" id="UP000054107"/>
    </source>
</evidence>
<proteinExistence type="predicted"/>
<dbReference type="EMBL" id="LN727663">
    <property type="protein sequence ID" value="CEP12421.1"/>
    <property type="molecule type" value="Genomic_DNA"/>
</dbReference>
<gene>
    <name evidence="2" type="primary">PARPA_06361.1 scaffold 21503</name>
</gene>
<feature type="compositionally biased region" description="Polar residues" evidence="1">
    <location>
        <begin position="22"/>
        <end position="39"/>
    </location>
</feature>
<organism evidence="2 3">
    <name type="scientific">Parasitella parasitica</name>
    <dbReference type="NCBI Taxonomy" id="35722"/>
    <lineage>
        <taxon>Eukaryota</taxon>
        <taxon>Fungi</taxon>
        <taxon>Fungi incertae sedis</taxon>
        <taxon>Mucoromycota</taxon>
        <taxon>Mucoromycotina</taxon>
        <taxon>Mucoromycetes</taxon>
        <taxon>Mucorales</taxon>
        <taxon>Mucorineae</taxon>
        <taxon>Mucoraceae</taxon>
        <taxon>Parasitella</taxon>
    </lineage>
</organism>
<dbReference type="Proteomes" id="UP000054107">
    <property type="component" value="Unassembled WGS sequence"/>
</dbReference>
<evidence type="ECO:0000256" key="1">
    <source>
        <dbReference type="SAM" id="MobiDB-lite"/>
    </source>
</evidence>
<protein>
    <submittedName>
        <fullName evidence="2">Uncharacterized protein</fullName>
    </submittedName>
</protein>
<dbReference type="AlphaFoldDB" id="A0A0B7N2B5"/>